<gene>
    <name evidence="8" type="ORF">SAMN04487928_10537</name>
</gene>
<proteinExistence type="predicted"/>
<dbReference type="Pfam" id="PF01061">
    <property type="entry name" value="ABC2_membrane"/>
    <property type="match status" value="1"/>
</dbReference>
<evidence type="ECO:0000313" key="9">
    <source>
        <dbReference type="Proteomes" id="UP000182624"/>
    </source>
</evidence>
<dbReference type="OrthoDB" id="3227969at2"/>
<feature type="transmembrane region" description="Helical" evidence="6">
    <location>
        <begin position="177"/>
        <end position="196"/>
    </location>
</feature>
<evidence type="ECO:0000256" key="6">
    <source>
        <dbReference type="SAM" id="Phobius"/>
    </source>
</evidence>
<reference evidence="9" key="1">
    <citation type="submission" date="2016-10" db="EMBL/GenBank/DDBJ databases">
        <authorList>
            <person name="Varghese N."/>
            <person name="Submissions S."/>
        </authorList>
    </citation>
    <scope>NUCLEOTIDE SEQUENCE [LARGE SCALE GENOMIC DNA]</scope>
    <source>
        <strain evidence="9">P18</strain>
    </source>
</reference>
<accession>A0A1I5RZN1</accession>
<feature type="transmembrane region" description="Helical" evidence="6">
    <location>
        <begin position="100"/>
        <end position="130"/>
    </location>
</feature>
<protein>
    <submittedName>
        <fullName evidence="8">ABC-2 type transporter</fullName>
    </submittedName>
</protein>
<feature type="transmembrane region" description="Helical" evidence="6">
    <location>
        <begin position="288"/>
        <end position="306"/>
    </location>
</feature>
<keyword evidence="4 6" id="KW-1133">Transmembrane helix</keyword>
<dbReference type="PANTHER" id="PTHR48041:SF139">
    <property type="entry name" value="PROTEIN SCARLET"/>
    <property type="match status" value="1"/>
</dbReference>
<dbReference type="RefSeq" id="WP_074884922.1">
    <property type="nucleotide sequence ID" value="NZ_FOXO01000005.1"/>
</dbReference>
<dbReference type="PANTHER" id="PTHR48041">
    <property type="entry name" value="ABC TRANSPORTER G FAMILY MEMBER 28"/>
    <property type="match status" value="1"/>
</dbReference>
<evidence type="ECO:0000256" key="2">
    <source>
        <dbReference type="ARBA" id="ARBA00022448"/>
    </source>
</evidence>
<keyword evidence="2" id="KW-0813">Transport</keyword>
<dbReference type="InterPro" id="IPR050352">
    <property type="entry name" value="ABCG_transporters"/>
</dbReference>
<dbReference type="GO" id="GO:0140359">
    <property type="term" value="F:ABC-type transporter activity"/>
    <property type="evidence" value="ECO:0007669"/>
    <property type="project" value="InterPro"/>
</dbReference>
<feature type="transmembrane region" description="Helical" evidence="6">
    <location>
        <begin position="34"/>
        <end position="54"/>
    </location>
</feature>
<evidence type="ECO:0000256" key="3">
    <source>
        <dbReference type="ARBA" id="ARBA00022692"/>
    </source>
</evidence>
<evidence type="ECO:0000256" key="1">
    <source>
        <dbReference type="ARBA" id="ARBA00004141"/>
    </source>
</evidence>
<keyword evidence="9" id="KW-1185">Reference proteome</keyword>
<sequence>MKEYKVRHRGRFFQTLIYLGKFFRMFLFQNDWKVLPMAAVIAGLVAFSVGQNIYKTMEGTLMGTFAISCICIWNGFFNSIQVICRERTIVKREHRSGLHISAYVAAHMIYQAFLCILQVAITIGVCMLMRVEIPHKSLITPWAVVDFGLTLFLITYCADMLALLISAFAKTTTTAMTIMPFLLIVQLLFSGAFFNLPQEAMPLTNLTATKWGLTALCAQGEYNSLPMVSVWNSALKMKDVEVEGEKPLLTVFREIESNNMRDDLLLKTGELNQNHDYDFDPEIVLRCWGWLLMWTVVYVILTVFLLESIDKDKR</sequence>
<keyword evidence="3 6" id="KW-0812">Transmembrane</keyword>
<dbReference type="EMBL" id="FOXO01000005">
    <property type="protein sequence ID" value="SFP63741.1"/>
    <property type="molecule type" value="Genomic_DNA"/>
</dbReference>
<dbReference type="AlphaFoldDB" id="A0A1I5RZN1"/>
<dbReference type="InterPro" id="IPR013525">
    <property type="entry name" value="ABC2_TM"/>
</dbReference>
<evidence type="ECO:0000313" key="8">
    <source>
        <dbReference type="EMBL" id="SFP63741.1"/>
    </source>
</evidence>
<feature type="domain" description="ABC-2 type transporter transmembrane" evidence="7">
    <location>
        <begin position="38"/>
        <end position="198"/>
    </location>
</feature>
<dbReference type="GO" id="GO:0016020">
    <property type="term" value="C:membrane"/>
    <property type="evidence" value="ECO:0007669"/>
    <property type="project" value="UniProtKB-SubCell"/>
</dbReference>
<comment type="subcellular location">
    <subcellularLocation>
        <location evidence="1">Membrane</location>
        <topology evidence="1">Multi-pass membrane protein</topology>
    </subcellularLocation>
</comment>
<evidence type="ECO:0000256" key="4">
    <source>
        <dbReference type="ARBA" id="ARBA00022989"/>
    </source>
</evidence>
<evidence type="ECO:0000256" key="5">
    <source>
        <dbReference type="ARBA" id="ARBA00023136"/>
    </source>
</evidence>
<feature type="transmembrane region" description="Helical" evidence="6">
    <location>
        <begin position="142"/>
        <end position="165"/>
    </location>
</feature>
<name>A0A1I5RZN1_9FIRM</name>
<organism evidence="8 9">
    <name type="scientific">Butyrivibrio proteoclasticus</name>
    <dbReference type="NCBI Taxonomy" id="43305"/>
    <lineage>
        <taxon>Bacteria</taxon>
        <taxon>Bacillati</taxon>
        <taxon>Bacillota</taxon>
        <taxon>Clostridia</taxon>
        <taxon>Lachnospirales</taxon>
        <taxon>Lachnospiraceae</taxon>
        <taxon>Butyrivibrio</taxon>
    </lineage>
</organism>
<feature type="transmembrane region" description="Helical" evidence="6">
    <location>
        <begin position="60"/>
        <end position="80"/>
    </location>
</feature>
<dbReference type="Proteomes" id="UP000182624">
    <property type="component" value="Unassembled WGS sequence"/>
</dbReference>
<keyword evidence="5 6" id="KW-0472">Membrane</keyword>
<evidence type="ECO:0000259" key="7">
    <source>
        <dbReference type="Pfam" id="PF01061"/>
    </source>
</evidence>